<keyword evidence="2" id="KW-1185">Reference proteome</keyword>
<proteinExistence type="predicted"/>
<dbReference type="EMBL" id="CDHK01000013">
    <property type="protein sequence ID" value="CEJ61932.1"/>
    <property type="molecule type" value="Genomic_DNA"/>
</dbReference>
<evidence type="ECO:0000313" key="2">
    <source>
        <dbReference type="Proteomes" id="UP000042958"/>
    </source>
</evidence>
<sequence>MPHGEYEGFIHNSLHYATARFQIDGSTPISEIAYRNRQSVNQALEQDDIDIGMSVTREMVRRGQPIHICEPFERFYSISNWCGAWKTLNFNSAVTKQDQHRKADILVIGQSNKAGAPRRFRTSIMCKTSEGFYCDFSAPPKAIDLINTYLEKDPFLKDF</sequence>
<dbReference type="AlphaFoldDB" id="A0A0F7U3I9"/>
<reference evidence="2" key="1">
    <citation type="journal article" date="2015" name="Genome Announc.">
        <title>Draft genome sequence of the fungus Penicillium brasilianum MG11.</title>
        <authorList>
            <person name="Horn F."/>
            <person name="Linde J."/>
            <person name="Mattern D.J."/>
            <person name="Walther G."/>
            <person name="Guthke R."/>
            <person name="Brakhage A.A."/>
            <person name="Valiante V."/>
        </authorList>
    </citation>
    <scope>NUCLEOTIDE SEQUENCE [LARGE SCALE GENOMIC DNA]</scope>
    <source>
        <strain evidence="2">MG11</strain>
    </source>
</reference>
<dbReference type="Proteomes" id="UP000042958">
    <property type="component" value="Unassembled WGS sequence"/>
</dbReference>
<protein>
    <submittedName>
        <fullName evidence="1">Uncharacterized protein</fullName>
    </submittedName>
</protein>
<dbReference type="OrthoDB" id="21502at2759"/>
<accession>A0A0F7U3I9</accession>
<evidence type="ECO:0000313" key="1">
    <source>
        <dbReference type="EMBL" id="CEJ61932.1"/>
    </source>
</evidence>
<gene>
    <name evidence="1" type="ORF">PMG11_10448</name>
</gene>
<organism evidence="1 2">
    <name type="scientific">Penicillium brasilianum</name>
    <dbReference type="NCBI Taxonomy" id="104259"/>
    <lineage>
        <taxon>Eukaryota</taxon>
        <taxon>Fungi</taxon>
        <taxon>Dikarya</taxon>
        <taxon>Ascomycota</taxon>
        <taxon>Pezizomycotina</taxon>
        <taxon>Eurotiomycetes</taxon>
        <taxon>Eurotiomycetidae</taxon>
        <taxon>Eurotiales</taxon>
        <taxon>Aspergillaceae</taxon>
        <taxon>Penicillium</taxon>
    </lineage>
</organism>
<name>A0A0F7U3I9_PENBI</name>
<dbReference type="STRING" id="104259.A0A0F7U3I9"/>